<dbReference type="PANTHER" id="PTHR13664:SF0">
    <property type="entry name" value="BECLIN 1-ASSOCIATED AUTOPHAGY-RELATED KEY REGULATOR"/>
    <property type="match status" value="1"/>
</dbReference>
<feature type="non-terminal residue" evidence="3">
    <location>
        <position position="390"/>
    </location>
</feature>
<organism evidence="3">
    <name type="scientific">Arion vulgaris</name>
    <dbReference type="NCBI Taxonomy" id="1028688"/>
    <lineage>
        <taxon>Eukaryota</taxon>
        <taxon>Metazoa</taxon>
        <taxon>Spiralia</taxon>
        <taxon>Lophotrochozoa</taxon>
        <taxon>Mollusca</taxon>
        <taxon>Gastropoda</taxon>
        <taxon>Heterobranchia</taxon>
        <taxon>Euthyneura</taxon>
        <taxon>Panpulmonata</taxon>
        <taxon>Eupulmonata</taxon>
        <taxon>Stylommatophora</taxon>
        <taxon>Helicina</taxon>
        <taxon>Arionoidea</taxon>
        <taxon>Arionidae</taxon>
        <taxon>Arion</taxon>
    </lineage>
</organism>
<feature type="non-terminal residue" evidence="3">
    <location>
        <position position="1"/>
    </location>
</feature>
<dbReference type="AlphaFoldDB" id="A0A0B6Y8I0"/>
<keyword evidence="1" id="KW-0175">Coiled coil</keyword>
<dbReference type="GO" id="GO:0035032">
    <property type="term" value="C:phosphatidylinositol 3-kinase complex, class III"/>
    <property type="evidence" value="ECO:0007669"/>
    <property type="project" value="TreeGrafter"/>
</dbReference>
<dbReference type="GO" id="GO:0009267">
    <property type="term" value="P:cellular response to starvation"/>
    <property type="evidence" value="ECO:0007669"/>
    <property type="project" value="TreeGrafter"/>
</dbReference>
<dbReference type="GO" id="GO:0097632">
    <property type="term" value="C:extrinsic component of phagophore assembly site membrane"/>
    <property type="evidence" value="ECO:0007669"/>
    <property type="project" value="TreeGrafter"/>
</dbReference>
<reference evidence="3" key="1">
    <citation type="submission" date="2014-12" db="EMBL/GenBank/DDBJ databases">
        <title>Insight into the proteome of Arion vulgaris.</title>
        <authorList>
            <person name="Aradska J."/>
            <person name="Bulat T."/>
            <person name="Smidak R."/>
            <person name="Sarate P."/>
            <person name="Gangsoo J."/>
            <person name="Sialana F."/>
            <person name="Bilban M."/>
            <person name="Lubec G."/>
        </authorList>
    </citation>
    <scope>NUCLEOTIDE SEQUENCE</scope>
    <source>
        <tissue evidence="3">Skin</tissue>
    </source>
</reference>
<dbReference type="GO" id="GO:0000423">
    <property type="term" value="P:mitophagy"/>
    <property type="evidence" value="ECO:0007669"/>
    <property type="project" value="TreeGrafter"/>
</dbReference>
<evidence type="ECO:0000256" key="1">
    <source>
        <dbReference type="ARBA" id="ARBA00023054"/>
    </source>
</evidence>
<sequence length="390" mass="44488">LREAITKGQIVPVAFEKCPLCSEKRGALLCDTCVNKGHFIHTQRRDGKSFLEKKKEWVVKKTNRDHVCRRFELEIEDIVRANSKRAEIETVKLKISLLKKALAETKTKCDLDRKRQSQDRRKRREAQARLEHSKTFVKPILEQKIATLLEEPSQSLPKLEDLRDITLTKDVDVTQLIPLATKALQKQHKDRKDSKEGTSIDPKSIPVLTLEADLYFQYLADKRAQFVNVLCQRIFPIMEVFAFCDDDILEMSMATALKDACETAFIGGRWVHVDLRGENHCKIIDTSLPDYSGESSAVSLFIMANRHGSDNPDKIPVGNPGYGIRAALGYTAMFTTLVAKVLDVHLPRGCSFRELKDDMSESDFCNFVWRLNQNILHLAYSQEVEPSKIL</sequence>
<dbReference type="InterPro" id="IPR018791">
    <property type="entry name" value="UV_resistance/autophagy_Atg14"/>
</dbReference>
<proteinExistence type="predicted"/>
<dbReference type="Pfam" id="PF10186">
    <property type="entry name" value="ATG14"/>
    <property type="match status" value="1"/>
</dbReference>
<dbReference type="GO" id="GO:0035014">
    <property type="term" value="F:phosphatidylinositol 3-kinase regulator activity"/>
    <property type="evidence" value="ECO:0007669"/>
    <property type="project" value="TreeGrafter"/>
</dbReference>
<accession>A0A0B6Y8I0</accession>
<name>A0A0B6Y8I0_9EUPU</name>
<dbReference type="PANTHER" id="PTHR13664">
    <property type="entry name" value="BECLIN 1-ASSOCIATED AUTOPHAGY-RELATED KEY REGULATOR"/>
    <property type="match status" value="1"/>
</dbReference>
<dbReference type="GO" id="GO:0043495">
    <property type="term" value="F:protein-membrane adaptor activity"/>
    <property type="evidence" value="ECO:0007669"/>
    <property type="project" value="TreeGrafter"/>
</dbReference>
<protein>
    <submittedName>
        <fullName evidence="3">Uncharacterized protein</fullName>
    </submittedName>
</protein>
<evidence type="ECO:0000313" key="3">
    <source>
        <dbReference type="EMBL" id="CEK52146.1"/>
    </source>
</evidence>
<feature type="region of interest" description="Disordered" evidence="2">
    <location>
        <begin position="109"/>
        <end position="129"/>
    </location>
</feature>
<dbReference type="GO" id="GO:0097629">
    <property type="term" value="C:extrinsic component of omegasome membrane"/>
    <property type="evidence" value="ECO:0007669"/>
    <property type="project" value="TreeGrafter"/>
</dbReference>
<dbReference type="EMBL" id="HACG01005281">
    <property type="protein sequence ID" value="CEK52146.1"/>
    <property type="molecule type" value="Transcribed_RNA"/>
</dbReference>
<dbReference type="GO" id="GO:0005776">
    <property type="term" value="C:autophagosome"/>
    <property type="evidence" value="ECO:0007669"/>
    <property type="project" value="TreeGrafter"/>
</dbReference>
<dbReference type="GO" id="GO:0016240">
    <property type="term" value="P:autophagosome membrane docking"/>
    <property type="evidence" value="ECO:0007669"/>
    <property type="project" value="TreeGrafter"/>
</dbReference>
<evidence type="ECO:0000256" key="2">
    <source>
        <dbReference type="SAM" id="MobiDB-lite"/>
    </source>
</evidence>
<dbReference type="GO" id="GO:0000045">
    <property type="term" value="P:autophagosome assembly"/>
    <property type="evidence" value="ECO:0007669"/>
    <property type="project" value="TreeGrafter"/>
</dbReference>
<gene>
    <name evidence="3" type="primary">ORF15663</name>
</gene>